<evidence type="ECO:0000256" key="2">
    <source>
        <dbReference type="PROSITE-ProRule" id="PRU00335"/>
    </source>
</evidence>
<accession>A0ABV8CLW4</accession>
<sequence>MKTKDKIIHAAIELFNLQGEQNVTTNHIAAHLGMSPGNLYYHFRNKEDIIQAIFDRYAEQLNLLFGLDDNSGSESVGGLRTSMRYMEAVVGLMWQFRFIYENLPDILSRDVVMAEKYRQIQEPVYGLMTRHLLGLRAQGILLANDEDLDALLHLMKQVLIFWPAYLHTLTPGGNITKAMVYGVVPRVFFMFRPYMAPEALDELRQLEQYFQDKASQSRVKEGVDA</sequence>
<dbReference type="Gene3D" id="1.10.357.10">
    <property type="entry name" value="Tetracycline Repressor, domain 2"/>
    <property type="match status" value="1"/>
</dbReference>
<dbReference type="Proteomes" id="UP001595692">
    <property type="component" value="Unassembled WGS sequence"/>
</dbReference>
<organism evidence="4 5">
    <name type="scientific">Pseudaeromonas sharmana</name>
    <dbReference type="NCBI Taxonomy" id="328412"/>
    <lineage>
        <taxon>Bacteria</taxon>
        <taxon>Pseudomonadati</taxon>
        <taxon>Pseudomonadota</taxon>
        <taxon>Gammaproteobacteria</taxon>
        <taxon>Aeromonadales</taxon>
        <taxon>Aeromonadaceae</taxon>
        <taxon>Pseudaeromonas</taxon>
    </lineage>
</organism>
<comment type="caution">
    <text evidence="4">The sequence shown here is derived from an EMBL/GenBank/DDBJ whole genome shotgun (WGS) entry which is preliminary data.</text>
</comment>
<dbReference type="PANTHER" id="PTHR43479">
    <property type="entry name" value="ACREF/ENVCD OPERON REPRESSOR-RELATED"/>
    <property type="match status" value="1"/>
</dbReference>
<dbReference type="Pfam" id="PF13972">
    <property type="entry name" value="TetR"/>
    <property type="match status" value="1"/>
</dbReference>
<dbReference type="EMBL" id="JBHSAF010000003">
    <property type="protein sequence ID" value="MFC3912958.1"/>
    <property type="molecule type" value="Genomic_DNA"/>
</dbReference>
<feature type="DNA-binding region" description="H-T-H motif" evidence="2">
    <location>
        <begin position="24"/>
        <end position="43"/>
    </location>
</feature>
<keyword evidence="1 2" id="KW-0238">DNA-binding</keyword>
<dbReference type="PANTHER" id="PTHR43479:SF12">
    <property type="entry name" value="TRANSCRIPTIONAL REGULATORY PROTEIN"/>
    <property type="match status" value="1"/>
</dbReference>
<evidence type="ECO:0000256" key="1">
    <source>
        <dbReference type="ARBA" id="ARBA00023125"/>
    </source>
</evidence>
<evidence type="ECO:0000259" key="3">
    <source>
        <dbReference type="PROSITE" id="PS50977"/>
    </source>
</evidence>
<dbReference type="SUPFAM" id="SSF46689">
    <property type="entry name" value="Homeodomain-like"/>
    <property type="match status" value="1"/>
</dbReference>
<dbReference type="PROSITE" id="PS50977">
    <property type="entry name" value="HTH_TETR_2"/>
    <property type="match status" value="1"/>
</dbReference>
<protein>
    <submittedName>
        <fullName evidence="4">TetR/AcrR family transcriptional regulator</fullName>
    </submittedName>
</protein>
<evidence type="ECO:0000313" key="4">
    <source>
        <dbReference type="EMBL" id="MFC3912958.1"/>
    </source>
</evidence>
<dbReference type="InterPro" id="IPR009057">
    <property type="entry name" value="Homeodomain-like_sf"/>
</dbReference>
<keyword evidence="5" id="KW-1185">Reference proteome</keyword>
<proteinExistence type="predicted"/>
<name>A0ABV8CLW4_9GAMM</name>
<gene>
    <name evidence="4" type="ORF">ACFOSS_05700</name>
</gene>
<dbReference type="InterPro" id="IPR001647">
    <property type="entry name" value="HTH_TetR"/>
</dbReference>
<dbReference type="RefSeq" id="WP_377151175.1">
    <property type="nucleotide sequence ID" value="NZ_JBHSAF010000003.1"/>
</dbReference>
<dbReference type="Pfam" id="PF00440">
    <property type="entry name" value="TetR_N"/>
    <property type="match status" value="1"/>
</dbReference>
<dbReference type="InterPro" id="IPR050624">
    <property type="entry name" value="HTH-type_Tx_Regulator"/>
</dbReference>
<evidence type="ECO:0000313" key="5">
    <source>
        <dbReference type="Proteomes" id="UP001595692"/>
    </source>
</evidence>
<dbReference type="InterPro" id="IPR025722">
    <property type="entry name" value="TetR"/>
</dbReference>
<dbReference type="PRINTS" id="PR00455">
    <property type="entry name" value="HTHTETR"/>
</dbReference>
<reference evidence="5" key="1">
    <citation type="journal article" date="2019" name="Int. J. Syst. Evol. Microbiol.">
        <title>The Global Catalogue of Microorganisms (GCM) 10K type strain sequencing project: providing services to taxonomists for standard genome sequencing and annotation.</title>
        <authorList>
            <consortium name="The Broad Institute Genomics Platform"/>
            <consortium name="The Broad Institute Genome Sequencing Center for Infectious Disease"/>
            <person name="Wu L."/>
            <person name="Ma J."/>
        </authorList>
    </citation>
    <scope>NUCLEOTIDE SEQUENCE [LARGE SCALE GENOMIC DNA]</scope>
    <source>
        <strain evidence="5">CCUG 54939</strain>
    </source>
</reference>
<feature type="domain" description="HTH tetR-type" evidence="3">
    <location>
        <begin position="1"/>
        <end position="61"/>
    </location>
</feature>